<keyword evidence="3" id="KW-1185">Reference proteome</keyword>
<keyword evidence="1" id="KW-0732">Signal</keyword>
<evidence type="ECO:0000256" key="1">
    <source>
        <dbReference type="SAM" id="SignalP"/>
    </source>
</evidence>
<protein>
    <recommendedName>
        <fullName evidence="4">Malate dehydrogenase</fullName>
    </recommendedName>
</protein>
<reference evidence="2" key="1">
    <citation type="submission" date="2023-06" db="EMBL/GenBank/DDBJ databases">
        <title>Conoideocrella luteorostrata (Hypocreales: Clavicipitaceae), a potential biocontrol fungus for elongate hemlock scale in United States Christmas tree production areas.</title>
        <authorList>
            <person name="Barrett H."/>
            <person name="Lovett B."/>
            <person name="Macias A.M."/>
            <person name="Stajich J.E."/>
            <person name="Kasson M.T."/>
        </authorList>
    </citation>
    <scope>NUCLEOTIDE SEQUENCE</scope>
    <source>
        <strain evidence="2">ARSEF 14590</strain>
    </source>
</reference>
<feature type="signal peptide" evidence="1">
    <location>
        <begin position="1"/>
        <end position="17"/>
    </location>
</feature>
<dbReference type="EMBL" id="JASWJB010000212">
    <property type="protein sequence ID" value="KAK2593417.1"/>
    <property type="molecule type" value="Genomic_DNA"/>
</dbReference>
<name>A0AAJ0CIW1_9HYPO</name>
<feature type="chain" id="PRO_5042516637" description="Malate dehydrogenase" evidence="1">
    <location>
        <begin position="18"/>
        <end position="250"/>
    </location>
</feature>
<dbReference type="InterPro" id="IPR021851">
    <property type="entry name" value="DUF3455"/>
</dbReference>
<evidence type="ECO:0008006" key="4">
    <source>
        <dbReference type="Google" id="ProtNLM"/>
    </source>
</evidence>
<gene>
    <name evidence="2" type="ORF">QQS21_008868</name>
</gene>
<proteinExistence type="predicted"/>
<dbReference type="Proteomes" id="UP001251528">
    <property type="component" value="Unassembled WGS sequence"/>
</dbReference>
<comment type="caution">
    <text evidence="2">The sequence shown here is derived from an EMBL/GenBank/DDBJ whole genome shotgun (WGS) entry which is preliminary data.</text>
</comment>
<dbReference type="AlphaFoldDB" id="A0AAJ0CIW1"/>
<evidence type="ECO:0000313" key="2">
    <source>
        <dbReference type="EMBL" id="KAK2593417.1"/>
    </source>
</evidence>
<dbReference type="PANTHER" id="PTHR35567:SF3">
    <property type="entry name" value="MALATE DEHYDROGENASE"/>
    <property type="match status" value="1"/>
</dbReference>
<dbReference type="Pfam" id="PF11937">
    <property type="entry name" value="DUF3455"/>
    <property type="match status" value="1"/>
</dbReference>
<sequence length="250" mass="25889">MFKSSTILLFSAAVALGLPTGSCAPGPKALVLPSTGAADLPQPPAGSKLLHIALGFGIQNYTCSSVGATPGATGALAMLYDITDLFPGQNRQSLSQNEWDSLTTRALWSHNVPLNLNYSAEGRVEPSSPGASQTSPFPPDAPLQLLGMRPVPFLGHHLFTSAGVPNFILDGGKINVLAGKLGSVDAPKNADKGPQRTGAVSWLQLNAKDGSVGAAKYVYRVATAGGNSHGCSKAAGQDSTSYTAQYWFYS</sequence>
<organism evidence="2 3">
    <name type="scientific">Conoideocrella luteorostrata</name>
    <dbReference type="NCBI Taxonomy" id="1105319"/>
    <lineage>
        <taxon>Eukaryota</taxon>
        <taxon>Fungi</taxon>
        <taxon>Dikarya</taxon>
        <taxon>Ascomycota</taxon>
        <taxon>Pezizomycotina</taxon>
        <taxon>Sordariomycetes</taxon>
        <taxon>Hypocreomycetidae</taxon>
        <taxon>Hypocreales</taxon>
        <taxon>Clavicipitaceae</taxon>
        <taxon>Conoideocrella</taxon>
    </lineage>
</organism>
<evidence type="ECO:0000313" key="3">
    <source>
        <dbReference type="Proteomes" id="UP001251528"/>
    </source>
</evidence>
<accession>A0AAJ0CIW1</accession>
<dbReference type="PANTHER" id="PTHR35567">
    <property type="entry name" value="MALATE DEHYDROGENASE (AFU_ORTHOLOGUE AFUA_2G13800)"/>
    <property type="match status" value="1"/>
</dbReference>